<keyword evidence="2" id="KW-1185">Reference proteome</keyword>
<sequence>MFLCKNELETDSNQLVHKKLTYIIRINSPKSFSVLWTENITDSNIYTQD</sequence>
<evidence type="ECO:0000313" key="2">
    <source>
        <dbReference type="Proteomes" id="UP000017805"/>
    </source>
</evidence>
<protein>
    <submittedName>
        <fullName evidence="1">Uncharacterized protein</fullName>
    </submittedName>
</protein>
<gene>
    <name evidence="1" type="ORF">N288_14315</name>
</gene>
<name>U5LBJ0_9BACI</name>
<proteinExistence type="predicted"/>
<dbReference type="KEGG" id="bif:N288_14315"/>
<dbReference type="Proteomes" id="UP000017805">
    <property type="component" value="Chromosome"/>
</dbReference>
<dbReference type="AlphaFoldDB" id="U5LBJ0"/>
<dbReference type="HOGENOM" id="CLU_3132314_0_0_9"/>
<dbReference type="EMBL" id="CP006643">
    <property type="protein sequence ID" value="AGX04763.1"/>
    <property type="molecule type" value="Genomic_DNA"/>
</dbReference>
<accession>U5LBJ0</accession>
<dbReference type="PATRIC" id="fig|1367477.3.peg.2826"/>
<dbReference type="STRING" id="1367477.N288_14315"/>
<reference evidence="1 2" key="1">
    <citation type="submission" date="2013-07" db="EMBL/GenBank/DDBJ databases">
        <title>Complete genome sequence of Bacillus infantis NRRL B-14911 that has potential to induce cardiac disease by antigenic mimicry.</title>
        <authorList>
            <person name="Massilamany C."/>
            <person name="Smith T.P.L."/>
            <person name="Loy J.D."/>
            <person name="Barletta R."/>
            <person name="Reddy J."/>
        </authorList>
    </citation>
    <scope>NUCLEOTIDE SEQUENCE [LARGE SCALE GENOMIC DNA]</scope>
    <source>
        <strain evidence="1 2">NRRL B-14911</strain>
    </source>
</reference>
<evidence type="ECO:0000313" key="1">
    <source>
        <dbReference type="EMBL" id="AGX04763.1"/>
    </source>
</evidence>
<organism evidence="1 2">
    <name type="scientific">Bacillus infantis NRRL B-14911</name>
    <dbReference type="NCBI Taxonomy" id="1367477"/>
    <lineage>
        <taxon>Bacteria</taxon>
        <taxon>Bacillati</taxon>
        <taxon>Bacillota</taxon>
        <taxon>Bacilli</taxon>
        <taxon>Bacillales</taxon>
        <taxon>Bacillaceae</taxon>
        <taxon>Bacillus</taxon>
    </lineage>
</organism>